<evidence type="ECO:0000256" key="1">
    <source>
        <dbReference type="SAM" id="Phobius"/>
    </source>
</evidence>
<dbReference type="VEuPathDB" id="FungiDB:AeMF1_006648"/>
<name>A0A6G0WF13_9STRA</name>
<keyword evidence="1" id="KW-1133">Transmembrane helix</keyword>
<sequence>MGWKDTSPSRHGGGLHQYKYVACVLIMISGAFILLEFEAMTALRDPQYEPVTAFRGPQDEPEKQVHLRSIFRPPHLDAEHFKPRKIHYVTLADNPREEICLTGASIYTLSKGQLQILAWNHSTTFFDGTSPSSANSPRVGDFRAGQAKKIEWIAHYILHHPDLHEDDVVMYTDAWDVAIQTDMSGVGNTLLKFTSGRRGIIFNSEPSCGDSFELLGGYGDYLRSRAAFDVQLQPDAPIFKVPGPHICRQMLIKSAMHSSMGGPNWSLGSGGIVADVKSLRTFMQRVVQVTDEQIERHLADPNNVPLFEGDQISFQLAYLRFPEINVMVDTKSEIFMVTSYMTTPGVVERMDNANGCAPDFYKDGAPSKHSWYGHTPMILHFPGDYKKFWTSCGDPMAEILKSKVSGKVMWDVDRNVPIPIRDVCPVYT</sequence>
<dbReference type="AlphaFoldDB" id="A0A6G0WF13"/>
<protein>
    <submittedName>
        <fullName evidence="2">Uncharacterized protein</fullName>
    </submittedName>
</protein>
<keyword evidence="1" id="KW-0812">Transmembrane</keyword>
<accession>A0A6G0WF13</accession>
<reference evidence="2 3" key="1">
    <citation type="submission" date="2019-07" db="EMBL/GenBank/DDBJ databases">
        <title>Genomics analysis of Aphanomyces spp. identifies a new class of oomycete effector associated with host adaptation.</title>
        <authorList>
            <person name="Gaulin E."/>
        </authorList>
    </citation>
    <scope>NUCLEOTIDE SEQUENCE [LARGE SCALE GENOMIC DNA]</scope>
    <source>
        <strain evidence="2 3">ATCC 201684</strain>
    </source>
</reference>
<dbReference type="Proteomes" id="UP000481153">
    <property type="component" value="Unassembled WGS sequence"/>
</dbReference>
<evidence type="ECO:0000313" key="2">
    <source>
        <dbReference type="EMBL" id="KAF0725962.1"/>
    </source>
</evidence>
<dbReference type="EMBL" id="VJMJ01000230">
    <property type="protein sequence ID" value="KAF0725962.1"/>
    <property type="molecule type" value="Genomic_DNA"/>
</dbReference>
<evidence type="ECO:0000313" key="3">
    <source>
        <dbReference type="Proteomes" id="UP000481153"/>
    </source>
</evidence>
<keyword evidence="3" id="KW-1185">Reference proteome</keyword>
<organism evidence="2 3">
    <name type="scientific">Aphanomyces euteiches</name>
    <dbReference type="NCBI Taxonomy" id="100861"/>
    <lineage>
        <taxon>Eukaryota</taxon>
        <taxon>Sar</taxon>
        <taxon>Stramenopiles</taxon>
        <taxon>Oomycota</taxon>
        <taxon>Saprolegniomycetes</taxon>
        <taxon>Saprolegniales</taxon>
        <taxon>Verrucalvaceae</taxon>
        <taxon>Aphanomyces</taxon>
    </lineage>
</organism>
<feature type="transmembrane region" description="Helical" evidence="1">
    <location>
        <begin position="20"/>
        <end position="37"/>
    </location>
</feature>
<keyword evidence="1" id="KW-0472">Membrane</keyword>
<proteinExistence type="predicted"/>
<dbReference type="CDD" id="cd22997">
    <property type="entry name" value="GT_LH"/>
    <property type="match status" value="1"/>
</dbReference>
<comment type="caution">
    <text evidence="2">The sequence shown here is derived from an EMBL/GenBank/DDBJ whole genome shotgun (WGS) entry which is preliminary data.</text>
</comment>
<gene>
    <name evidence="2" type="ORF">Ae201684_015731</name>
</gene>